<feature type="transmembrane region" description="Helical" evidence="1">
    <location>
        <begin position="30"/>
        <end position="51"/>
    </location>
</feature>
<keyword evidence="4" id="KW-1185">Reference proteome</keyword>
<dbReference type="SUPFAM" id="SSF101307">
    <property type="entry name" value="YutG-like"/>
    <property type="match status" value="1"/>
</dbReference>
<accession>A0A8J7S6R6</accession>
<dbReference type="GO" id="GO:0006629">
    <property type="term" value="P:lipid metabolic process"/>
    <property type="evidence" value="ECO:0007669"/>
    <property type="project" value="InterPro"/>
</dbReference>
<name>A0A8J7S6R6_9BACT</name>
<dbReference type="PANTHER" id="PTHR36305:SF1">
    <property type="entry name" value="PHOSPHATIDYLGLYCEROPHOSPHATASE A"/>
    <property type="match status" value="1"/>
</dbReference>
<proteinExistence type="predicted"/>
<keyword evidence="1" id="KW-0812">Transmembrane</keyword>
<evidence type="ECO:0000313" key="3">
    <source>
        <dbReference type="EMBL" id="MBP3191186.1"/>
    </source>
</evidence>
<keyword evidence="1" id="KW-1133">Transmembrane helix</keyword>
<feature type="domain" description="YutG/PgpA" evidence="2">
    <location>
        <begin position="2"/>
        <end position="138"/>
    </location>
</feature>
<sequence>MGFLPKIPGTWGSLAALPLIYLTSQFIHPLFGPLLIVVLFAAVTLIAANGIEKELGPDPAECVSDEFAGQAMVFLFIPVYTSWEYNVLVFAAGFFLFRFFDVLKPLGIGAIQNTEGGWGVLLDDIVAGMYAQICLLFIIFVVL</sequence>
<dbReference type="Pfam" id="PF04608">
    <property type="entry name" value="PgpA"/>
    <property type="match status" value="1"/>
</dbReference>
<comment type="caution">
    <text evidence="3">The sequence shown here is derived from an EMBL/GenBank/DDBJ whole genome shotgun (WGS) entry which is preliminary data.</text>
</comment>
<evidence type="ECO:0000259" key="2">
    <source>
        <dbReference type="Pfam" id="PF04608"/>
    </source>
</evidence>
<dbReference type="Proteomes" id="UP000673975">
    <property type="component" value="Unassembled WGS sequence"/>
</dbReference>
<feature type="transmembrane region" description="Helical" evidence="1">
    <location>
        <begin position="71"/>
        <end position="97"/>
    </location>
</feature>
<keyword evidence="1" id="KW-0472">Membrane</keyword>
<dbReference type="EMBL" id="JAFIDN010000001">
    <property type="protein sequence ID" value="MBP3191186.1"/>
    <property type="molecule type" value="Genomic_DNA"/>
</dbReference>
<dbReference type="InterPro" id="IPR026037">
    <property type="entry name" value="PgpA"/>
</dbReference>
<dbReference type="GO" id="GO:0008962">
    <property type="term" value="F:phosphatidylglycerophosphatase activity"/>
    <property type="evidence" value="ECO:0007669"/>
    <property type="project" value="InterPro"/>
</dbReference>
<dbReference type="InterPro" id="IPR036681">
    <property type="entry name" value="PgpA-like_sf"/>
</dbReference>
<dbReference type="PANTHER" id="PTHR36305">
    <property type="entry name" value="PHOSPHATIDYLGLYCEROPHOSPHATASE A"/>
    <property type="match status" value="1"/>
</dbReference>
<gene>
    <name evidence="3" type="ORF">NATSA_00770</name>
</gene>
<dbReference type="CDD" id="cd06971">
    <property type="entry name" value="PgpA"/>
    <property type="match status" value="1"/>
</dbReference>
<feature type="transmembrane region" description="Helical" evidence="1">
    <location>
        <begin position="118"/>
        <end position="142"/>
    </location>
</feature>
<organism evidence="3 4">
    <name type="scientific">Natronogracilivirga saccharolytica</name>
    <dbReference type="NCBI Taxonomy" id="2812953"/>
    <lineage>
        <taxon>Bacteria</taxon>
        <taxon>Pseudomonadati</taxon>
        <taxon>Balneolota</taxon>
        <taxon>Balneolia</taxon>
        <taxon>Balneolales</taxon>
        <taxon>Cyclonatronaceae</taxon>
        <taxon>Natronogracilivirga</taxon>
    </lineage>
</organism>
<dbReference type="InterPro" id="IPR007686">
    <property type="entry name" value="YutG/PgpA"/>
</dbReference>
<protein>
    <submittedName>
        <fullName evidence="3">Phosphatidylglycerophosphatase A</fullName>
    </submittedName>
</protein>
<dbReference type="PIRSF" id="PIRSF006162">
    <property type="entry name" value="PgpA"/>
    <property type="match status" value="1"/>
</dbReference>
<dbReference type="AlphaFoldDB" id="A0A8J7S6R6"/>
<reference evidence="3" key="1">
    <citation type="submission" date="2021-02" db="EMBL/GenBank/DDBJ databases">
        <title>Natronogracilivirga saccharolytica gen. nov. sp. nov. a new anaerobic, haloalkiliphilic carbohydrate-fermenting bacterium from soda lake and proposing of Cyclonatronumiaceae fam. nov. in the phylum Balneolaeota.</title>
        <authorList>
            <person name="Zhilina T.N."/>
            <person name="Sorokin D.Y."/>
            <person name="Zavarzina D.G."/>
            <person name="Toshchakov S.V."/>
            <person name="Kublanov I.V."/>
        </authorList>
    </citation>
    <scope>NUCLEOTIDE SEQUENCE</scope>
    <source>
        <strain evidence="3">Z-1702</strain>
    </source>
</reference>
<evidence type="ECO:0000256" key="1">
    <source>
        <dbReference type="SAM" id="Phobius"/>
    </source>
</evidence>
<evidence type="ECO:0000313" key="4">
    <source>
        <dbReference type="Proteomes" id="UP000673975"/>
    </source>
</evidence>